<keyword evidence="5" id="KW-1185">Reference proteome</keyword>
<dbReference type="Proteomes" id="UP000305526">
    <property type="component" value="Unassembled WGS sequence"/>
</dbReference>
<dbReference type="Proteomes" id="UP000294619">
    <property type="component" value="Unassembled WGS sequence"/>
</dbReference>
<reference evidence="3 5" key="2">
    <citation type="submission" date="2019-05" db="EMBL/GenBank/DDBJ databases">
        <title>Pasteurellaceae isolates from reptiles.</title>
        <authorList>
            <person name="Bojesen A.M."/>
            <person name="Lund E."/>
        </authorList>
    </citation>
    <scope>NUCLEOTIDE SEQUENCE [LARGE SCALE GENOMIC DNA]</scope>
    <source>
        <strain evidence="3 5">ELNT2x</strain>
    </source>
</reference>
<dbReference type="Gene3D" id="3.60.10.10">
    <property type="entry name" value="Endonuclease/exonuclease/phosphatase"/>
    <property type="match status" value="1"/>
</dbReference>
<evidence type="ECO:0000313" key="3">
    <source>
        <dbReference type="EMBL" id="TNG88174.1"/>
    </source>
</evidence>
<dbReference type="GO" id="GO:0004519">
    <property type="term" value="F:endonuclease activity"/>
    <property type="evidence" value="ECO:0007669"/>
    <property type="project" value="UniProtKB-KW"/>
</dbReference>
<evidence type="ECO:0000313" key="2">
    <source>
        <dbReference type="EMBL" id="TCV84181.1"/>
    </source>
</evidence>
<proteinExistence type="predicted"/>
<gene>
    <name evidence="2" type="ORF">EDC16_11210</name>
    <name evidence="3" type="ORF">FHQ21_11510</name>
</gene>
<protein>
    <submittedName>
        <fullName evidence="2">Endonuclease/exonuclease/phosphatase (EEP) superfamily protein YafD</fullName>
    </submittedName>
    <submittedName>
        <fullName evidence="3">Endonuclease/exonuclease/phosphatase family protein</fullName>
    </submittedName>
</protein>
<evidence type="ECO:0000313" key="4">
    <source>
        <dbReference type="Proteomes" id="UP000294619"/>
    </source>
</evidence>
<dbReference type="InterPro" id="IPR036691">
    <property type="entry name" value="Endo/exonu/phosph_ase_sf"/>
</dbReference>
<organism evidence="2 4">
    <name type="scientific">Testudinibacter aquarius</name>
    <dbReference type="NCBI Taxonomy" id="1524974"/>
    <lineage>
        <taxon>Bacteria</taxon>
        <taxon>Pseudomonadati</taxon>
        <taxon>Pseudomonadota</taxon>
        <taxon>Gammaproteobacteria</taxon>
        <taxon>Pasteurellales</taxon>
        <taxon>Pasteurellaceae</taxon>
        <taxon>Testudinibacter</taxon>
    </lineage>
</organism>
<evidence type="ECO:0000313" key="5">
    <source>
        <dbReference type="Proteomes" id="UP000305526"/>
    </source>
</evidence>
<dbReference type="InterPro" id="IPR005135">
    <property type="entry name" value="Endo/exonuclease/phosphatase"/>
</dbReference>
<dbReference type="RefSeq" id="WP_132967895.1">
    <property type="nucleotide sequence ID" value="NZ_LEKL01000007.1"/>
</dbReference>
<dbReference type="NCBIfam" id="NF003840">
    <property type="entry name" value="PRK05421.1-2"/>
    <property type="match status" value="1"/>
</dbReference>
<dbReference type="AlphaFoldDB" id="A0A4R3XZ39"/>
<feature type="domain" description="Endonuclease/exonuclease/phosphatase" evidence="1">
    <location>
        <begin position="75"/>
        <end position="280"/>
    </location>
</feature>
<evidence type="ECO:0000259" key="1">
    <source>
        <dbReference type="Pfam" id="PF03372"/>
    </source>
</evidence>
<dbReference type="GO" id="GO:0004527">
    <property type="term" value="F:exonuclease activity"/>
    <property type="evidence" value="ECO:0007669"/>
    <property type="project" value="UniProtKB-KW"/>
</dbReference>
<dbReference type="NCBIfam" id="NF003842">
    <property type="entry name" value="PRK05421.1-4"/>
    <property type="match status" value="1"/>
</dbReference>
<reference evidence="2 4" key="1">
    <citation type="submission" date="2019-03" db="EMBL/GenBank/DDBJ databases">
        <title>Genomic Encyclopedia of Type Strains, Phase IV (KMG-IV): sequencing the most valuable type-strain genomes for metagenomic binning, comparative biology and taxonomic classification.</title>
        <authorList>
            <person name="Goeker M."/>
        </authorList>
    </citation>
    <scope>NUCLEOTIDE SEQUENCE [LARGE SCALE GENOMIC DNA]</scope>
    <source>
        <strain evidence="2 4">DSM 28140</strain>
    </source>
</reference>
<keyword evidence="2" id="KW-0378">Hydrolase</keyword>
<sequence length="296" mass="34112">MKKSRFFLLVFVIIIGLGYHFLRPLTIFSQPKITTINLDTGNYQQTALSNNTVCFRQHAVTKENLAEKARYQLLVWNLHKGEDPGWQEAIQRYSAQADFLLLQEATEQNQIPHFLSAPASWHGVQAGTFAYHGDMSGVMLLSHQLPQQYCVGSENEPWIRIPKIAQAAVYPLSSERTLLVINLHLVNFEWNPENYHNQLREMFHLVSRHQGPIILAGDFNSWSGKRLDLIQTLAKQYALNEVRFQPDLRLTFMDNPLDHVFVRDIEVLKAWTEPSDSSDHNPLFVEFELNTIGDNK</sequence>
<dbReference type="EMBL" id="SMCP01000012">
    <property type="protein sequence ID" value="TCV84181.1"/>
    <property type="molecule type" value="Genomic_DNA"/>
</dbReference>
<dbReference type="Pfam" id="PF03372">
    <property type="entry name" value="Exo_endo_phos"/>
    <property type="match status" value="1"/>
</dbReference>
<accession>A0A4R3XZ39</accession>
<keyword evidence="2" id="KW-0269">Exonuclease</keyword>
<dbReference type="SUPFAM" id="SSF56219">
    <property type="entry name" value="DNase I-like"/>
    <property type="match status" value="1"/>
</dbReference>
<dbReference type="EMBL" id="VDGV01000129">
    <property type="protein sequence ID" value="TNG88174.1"/>
    <property type="molecule type" value="Genomic_DNA"/>
</dbReference>
<name>A0A4R3XZ39_9PAST</name>
<comment type="caution">
    <text evidence="2">The sequence shown here is derived from an EMBL/GenBank/DDBJ whole genome shotgun (WGS) entry which is preliminary data.</text>
</comment>
<keyword evidence="2" id="KW-0540">Nuclease</keyword>
<keyword evidence="2" id="KW-0255">Endonuclease</keyword>